<evidence type="ECO:0000256" key="6">
    <source>
        <dbReference type="ARBA" id="ARBA00023015"/>
    </source>
</evidence>
<dbReference type="Proteomes" id="UP000820818">
    <property type="component" value="Linkage Group LG5"/>
</dbReference>
<evidence type="ECO:0000256" key="4">
    <source>
        <dbReference type="ARBA" id="ARBA00022771"/>
    </source>
</evidence>
<comment type="subcellular location">
    <subcellularLocation>
        <location evidence="1">Nucleus</location>
        <location evidence="1">Nucleolus</location>
    </subcellularLocation>
</comment>
<dbReference type="GO" id="GO:0001164">
    <property type="term" value="F:RNA polymerase I core promoter sequence-specific DNA binding"/>
    <property type="evidence" value="ECO:0007669"/>
    <property type="project" value="InterPro"/>
</dbReference>
<reference evidence="12 13" key="1">
    <citation type="submission" date="2022-05" db="EMBL/GenBank/DDBJ databases">
        <title>A multi-omics perspective on studying reproductive biology in Daphnia sinensis.</title>
        <authorList>
            <person name="Jia J."/>
        </authorList>
    </citation>
    <scope>NUCLEOTIDE SEQUENCE [LARGE SCALE GENOMIC DNA]</scope>
    <source>
        <strain evidence="12 13">WSL</strain>
    </source>
</reference>
<dbReference type="GO" id="GO:0042790">
    <property type="term" value="P:nucleolar large rRNA transcription by RNA polymerase I"/>
    <property type="evidence" value="ECO:0007669"/>
    <property type="project" value="TreeGrafter"/>
</dbReference>
<dbReference type="PANTHER" id="PTHR31576">
    <property type="entry name" value="TATA BOX-BINDING PROTEIN-ASSOCIATED FACTOR RNA POLYMERASE I SUBUNIT B"/>
    <property type="match status" value="1"/>
</dbReference>
<dbReference type="AlphaFoldDB" id="A0AAD5KSK3"/>
<evidence type="ECO:0000256" key="10">
    <source>
        <dbReference type="SAM" id="MobiDB-lite"/>
    </source>
</evidence>
<dbReference type="EMBL" id="WJBH02000005">
    <property type="protein sequence ID" value="KAI9558157.1"/>
    <property type="molecule type" value="Genomic_DNA"/>
</dbReference>
<evidence type="ECO:0000256" key="5">
    <source>
        <dbReference type="ARBA" id="ARBA00022833"/>
    </source>
</evidence>
<evidence type="ECO:0000256" key="8">
    <source>
        <dbReference type="ARBA" id="ARBA00023163"/>
    </source>
</evidence>
<dbReference type="InterPro" id="IPR048538">
    <property type="entry name" value="Rrn7_cyclin_C"/>
</dbReference>
<evidence type="ECO:0000256" key="3">
    <source>
        <dbReference type="ARBA" id="ARBA00022723"/>
    </source>
</evidence>
<proteinExistence type="inferred from homology"/>
<feature type="region of interest" description="Disordered" evidence="10">
    <location>
        <begin position="1"/>
        <end position="42"/>
    </location>
</feature>
<evidence type="ECO:0000259" key="11">
    <source>
        <dbReference type="Pfam" id="PF20645"/>
    </source>
</evidence>
<organism evidence="12 13">
    <name type="scientific">Daphnia sinensis</name>
    <dbReference type="NCBI Taxonomy" id="1820382"/>
    <lineage>
        <taxon>Eukaryota</taxon>
        <taxon>Metazoa</taxon>
        <taxon>Ecdysozoa</taxon>
        <taxon>Arthropoda</taxon>
        <taxon>Crustacea</taxon>
        <taxon>Branchiopoda</taxon>
        <taxon>Diplostraca</taxon>
        <taxon>Cladocera</taxon>
        <taxon>Anomopoda</taxon>
        <taxon>Daphniidae</taxon>
        <taxon>Daphnia</taxon>
        <taxon>Daphnia similis group</taxon>
    </lineage>
</organism>
<gene>
    <name evidence="12" type="ORF">GHT06_014910</name>
</gene>
<keyword evidence="5" id="KW-0862">Zinc</keyword>
<dbReference type="Pfam" id="PF20645">
    <property type="entry name" value="Rrn7_cyclin_C"/>
    <property type="match status" value="1"/>
</dbReference>
<keyword evidence="8" id="KW-0804">Transcription</keyword>
<accession>A0AAD5KSK3</accession>
<keyword evidence="4" id="KW-0863">Zinc-finger</keyword>
<feature type="domain" description="Rrn7/TAF1B C-terminal cyclin" evidence="11">
    <location>
        <begin position="384"/>
        <end position="537"/>
    </location>
</feature>
<evidence type="ECO:0000256" key="7">
    <source>
        <dbReference type="ARBA" id="ARBA00023125"/>
    </source>
</evidence>
<keyword evidence="6" id="KW-0805">Transcription regulation</keyword>
<sequence>MEEKQAEAQILSDGQGDDSNDCVSSMETPSNMPQPAQTEDHIEEECDDFGPRNQSIYTPSSQHQAAKTAKQIKIDERNKLMLNWCLYDGFNIILIKMTDALIKCGANPKIKHCVHQLWAAYLARIKVAYYEHPAAACPVNKEQEEEAIINEEESILPNWFSQATNKGSQEENDENDEPKDFLFAPRKVAVSCGSYSKKKDHLVDTPDEELSMSEKRSKRRKIRNSYLKLALSGADINKERAESVKEAEDKAKRKIRVYQLPRLYTLKDTVPEYFANGELTIELVRTKKSEDYIAPRSTCKDPEYLTLHKLLSFLHGALLMKGELISYGDLTRWVREAHIPLYAAHRLLPPTMPLTSQDHSILGCTSSIRSDGAPTSRIFRENTAKILKLLKISLVPKPPAFLWASKIIRDLQLPDELNLFVRHFNKLVSAKNDDEWKLSSFGIDIDGQSIYAASLVLISLKFVFGLDGTTEYKISDFAEKYNELLKLKPSSGFSRRQASAENGNCDNGSHQPSDTKPLFVWREWVRFIEFRRIAIERTHVPTAIRKDLLDKIDPEYVLRFAENEGFLLCNSKSTDEERPEKEKVLLSFIEKLSDTYPKPFTPTKRIPIFRPSLLGSQGLAEQLIEFDESKYGLLKQDFSSSSLVFARNPKVLASALKKANPPHGLKLQKGPAYKKVRLTTPFINSRCGISLNTKSERTIETNRYGCKIFELNPEIVPVSALSDEEGEEDDDNCTQPEPSLLLFQPAADYWISSAVARLMSINEWNLFSAGLPPTFLWMLKLISEGIEETPRDFYIAFQCVESIIMLRHTELKHTLSEGKQIKSRLVAAMRSKFD</sequence>
<evidence type="ECO:0000256" key="9">
    <source>
        <dbReference type="ARBA" id="ARBA00023242"/>
    </source>
</evidence>
<comment type="caution">
    <text evidence="12">The sequence shown here is derived from an EMBL/GenBank/DDBJ whole genome shotgun (WGS) entry which is preliminary data.</text>
</comment>
<keyword evidence="3" id="KW-0479">Metal-binding</keyword>
<dbReference type="PANTHER" id="PTHR31576:SF2">
    <property type="entry name" value="TATA BOX-BINDING PROTEIN-ASSOCIATED FACTOR RNA POLYMERASE I SUBUNIT B"/>
    <property type="match status" value="1"/>
</dbReference>
<evidence type="ECO:0000256" key="2">
    <source>
        <dbReference type="ARBA" id="ARBA00006899"/>
    </source>
</evidence>
<protein>
    <recommendedName>
        <fullName evidence="11">Rrn7/TAF1B C-terminal cyclin domain-containing protein</fullName>
    </recommendedName>
</protein>
<keyword evidence="13" id="KW-1185">Reference proteome</keyword>
<evidence type="ECO:0000256" key="1">
    <source>
        <dbReference type="ARBA" id="ARBA00004604"/>
    </source>
</evidence>
<dbReference type="InterPro" id="IPR033599">
    <property type="entry name" value="TAF1B/Rrn7"/>
</dbReference>
<dbReference type="GO" id="GO:0005668">
    <property type="term" value="C:RNA polymerase transcription factor SL1 complex"/>
    <property type="evidence" value="ECO:0007669"/>
    <property type="project" value="TreeGrafter"/>
</dbReference>
<keyword evidence="9" id="KW-0539">Nucleus</keyword>
<evidence type="ECO:0000313" key="12">
    <source>
        <dbReference type="EMBL" id="KAI9558157.1"/>
    </source>
</evidence>
<dbReference type="GO" id="GO:0070860">
    <property type="term" value="C:RNA polymerase I core factor complex"/>
    <property type="evidence" value="ECO:0007669"/>
    <property type="project" value="InterPro"/>
</dbReference>
<comment type="similarity">
    <text evidence="2">Belongs to the RRN7/TAF1B family.</text>
</comment>
<dbReference type="GO" id="GO:0008270">
    <property type="term" value="F:zinc ion binding"/>
    <property type="evidence" value="ECO:0007669"/>
    <property type="project" value="UniProtKB-KW"/>
</dbReference>
<evidence type="ECO:0000313" key="13">
    <source>
        <dbReference type="Proteomes" id="UP000820818"/>
    </source>
</evidence>
<feature type="compositionally biased region" description="Polar residues" evidence="10">
    <location>
        <begin position="21"/>
        <end position="37"/>
    </location>
</feature>
<keyword evidence="7" id="KW-0238">DNA-binding</keyword>
<name>A0AAD5KSK3_9CRUS</name>